<dbReference type="SUPFAM" id="SSF109993">
    <property type="entry name" value="VPS9 domain"/>
    <property type="match status" value="1"/>
</dbReference>
<dbReference type="Pfam" id="PF18151">
    <property type="entry name" value="DUF5601"/>
    <property type="match status" value="1"/>
</dbReference>
<feature type="region of interest" description="Disordered" evidence="1">
    <location>
        <begin position="520"/>
        <end position="542"/>
    </location>
</feature>
<dbReference type="InterPro" id="IPR009060">
    <property type="entry name" value="UBA-like_sf"/>
</dbReference>
<feature type="compositionally biased region" description="Polar residues" evidence="1">
    <location>
        <begin position="41"/>
        <end position="57"/>
    </location>
</feature>
<evidence type="ECO:0000259" key="2">
    <source>
        <dbReference type="PROSITE" id="PS51140"/>
    </source>
</evidence>
<dbReference type="EMBL" id="JANBUY010000285">
    <property type="protein sequence ID" value="KAJ2860601.1"/>
    <property type="molecule type" value="Genomic_DNA"/>
</dbReference>
<comment type="caution">
    <text evidence="4">The sequence shown here is derived from an EMBL/GenBank/DDBJ whole genome shotgun (WGS) entry which is preliminary data.</text>
</comment>
<feature type="domain" description="VPS9" evidence="3">
    <location>
        <begin position="177"/>
        <end position="326"/>
    </location>
</feature>
<dbReference type="InterPro" id="IPR003892">
    <property type="entry name" value="CUE"/>
</dbReference>
<dbReference type="GO" id="GO:0030139">
    <property type="term" value="C:endocytic vesicle"/>
    <property type="evidence" value="ECO:0007669"/>
    <property type="project" value="TreeGrafter"/>
</dbReference>
<dbReference type="GO" id="GO:0016192">
    <property type="term" value="P:vesicle-mediated transport"/>
    <property type="evidence" value="ECO:0007669"/>
    <property type="project" value="InterPro"/>
</dbReference>
<dbReference type="Gene3D" id="1.20.1050.80">
    <property type="entry name" value="VPS9 domain"/>
    <property type="match status" value="1"/>
</dbReference>
<dbReference type="InterPro" id="IPR037191">
    <property type="entry name" value="VPS9_dom_sf"/>
</dbReference>
<dbReference type="Gene3D" id="1.10.8.10">
    <property type="entry name" value="DNA helicase RuvA subunit, C-terminal domain"/>
    <property type="match status" value="1"/>
</dbReference>
<dbReference type="CDD" id="cd14279">
    <property type="entry name" value="CUE"/>
    <property type="match status" value="1"/>
</dbReference>
<proteinExistence type="predicted"/>
<dbReference type="GO" id="GO:0043130">
    <property type="term" value="F:ubiquitin binding"/>
    <property type="evidence" value="ECO:0007669"/>
    <property type="project" value="InterPro"/>
</dbReference>
<dbReference type="AlphaFoldDB" id="A0A9W8IDX0"/>
<sequence length="627" mass="70131">MLSHERRLQRTSSSSSTSKVHDAIQDIINQFDPLRVGSSTQLEAGMSPSTASISLPAQMQDEEERRRHAELRAKFEPAVDGFNYNDFLVQLRNPAAKPVARTVKTFLTEFGRRPMTLTEQVRFVHDFLDFISDKMRQNDVWRDADDREFENAREGIEKLVMNRLYPLCFSPATSDDADKDHVLREKMSLFRWIAEDHLDIPKSPQNAAFLHFAKSELLKINNFKSPRDKVICILNCCTVIYGLLRNMRPKASRLSTASVEDVGADKFLPLLIYVVITASPPKLVSNVQYISRFRSPERMQSEAGYYVTNLQGAIAFIESMDASCLSITQEEFNKNIEMTIWEMDLEKRGKERNLQQQQQQIQQQQVAAAARRQVIPDLSGERAQWLLGRSSDLAKSTLEKTNNFVGRLFSELSTPAASESGQSTPRREEQGYPGPVAAGQAQRSAQHPDDPDSDYPQGLVVGGPEWAATLAMVRDMFPNVDREVVDIVFESNAGSIPHSIEQLLDISMGDEVINAVEPQTSVGSSMAPTASRQNVTVADDDAEDEVERWKDHWADDDDDDSDGVYNALDAGITPMNPVHGPFIPAAAARLDAEEPEAGSLPDAVIIPDTSGDEELARKLQEEFERQG</sequence>
<evidence type="ECO:0000313" key="5">
    <source>
        <dbReference type="Proteomes" id="UP001140074"/>
    </source>
</evidence>
<dbReference type="GO" id="GO:0005829">
    <property type="term" value="C:cytosol"/>
    <property type="evidence" value="ECO:0007669"/>
    <property type="project" value="TreeGrafter"/>
</dbReference>
<accession>A0A9W8IDX0</accession>
<gene>
    <name evidence="4" type="ORF">GGH94_005407</name>
</gene>
<feature type="region of interest" description="Disordered" evidence="1">
    <location>
        <begin position="415"/>
        <end position="460"/>
    </location>
</feature>
<dbReference type="SMART" id="SM00546">
    <property type="entry name" value="CUE"/>
    <property type="match status" value="1"/>
</dbReference>
<dbReference type="PANTHER" id="PTHR23101">
    <property type="entry name" value="RAB GDP/GTP EXCHANGE FACTOR"/>
    <property type="match status" value="1"/>
</dbReference>
<dbReference type="SUPFAM" id="SSF46934">
    <property type="entry name" value="UBA-like"/>
    <property type="match status" value="1"/>
</dbReference>
<feature type="compositionally biased region" description="Polar residues" evidence="1">
    <location>
        <begin position="415"/>
        <end position="424"/>
    </location>
</feature>
<evidence type="ECO:0000313" key="4">
    <source>
        <dbReference type="EMBL" id="KAJ2860601.1"/>
    </source>
</evidence>
<feature type="region of interest" description="Disordered" evidence="1">
    <location>
        <begin position="41"/>
        <end position="65"/>
    </location>
</feature>
<reference evidence="4" key="1">
    <citation type="submission" date="2022-07" db="EMBL/GenBank/DDBJ databases">
        <title>Phylogenomic reconstructions and comparative analyses of Kickxellomycotina fungi.</title>
        <authorList>
            <person name="Reynolds N.K."/>
            <person name="Stajich J.E."/>
            <person name="Barry K."/>
            <person name="Grigoriev I.V."/>
            <person name="Crous P."/>
            <person name="Smith M.E."/>
        </authorList>
    </citation>
    <scope>NUCLEOTIDE SEQUENCE</scope>
    <source>
        <strain evidence="4">RSA 476</strain>
    </source>
</reference>
<dbReference type="InterPro" id="IPR041545">
    <property type="entry name" value="DUF5601"/>
</dbReference>
<evidence type="ECO:0000256" key="1">
    <source>
        <dbReference type="SAM" id="MobiDB-lite"/>
    </source>
</evidence>
<feature type="domain" description="CUE" evidence="2">
    <location>
        <begin position="465"/>
        <end position="508"/>
    </location>
</feature>
<dbReference type="PROSITE" id="PS51205">
    <property type="entry name" value="VPS9"/>
    <property type="match status" value="1"/>
</dbReference>
<organism evidence="4 5">
    <name type="scientific">Coemansia aciculifera</name>
    <dbReference type="NCBI Taxonomy" id="417176"/>
    <lineage>
        <taxon>Eukaryota</taxon>
        <taxon>Fungi</taxon>
        <taxon>Fungi incertae sedis</taxon>
        <taxon>Zoopagomycota</taxon>
        <taxon>Kickxellomycotina</taxon>
        <taxon>Kickxellomycetes</taxon>
        <taxon>Kickxellales</taxon>
        <taxon>Kickxellaceae</taxon>
        <taxon>Coemansia</taxon>
    </lineage>
</organism>
<protein>
    <recommendedName>
        <fullName evidence="6">VPS9 domain-containing protein</fullName>
    </recommendedName>
</protein>
<dbReference type="PROSITE" id="PS51140">
    <property type="entry name" value="CUE"/>
    <property type="match status" value="1"/>
</dbReference>
<feature type="compositionally biased region" description="Polar residues" evidence="1">
    <location>
        <begin position="520"/>
        <end position="536"/>
    </location>
</feature>
<evidence type="ECO:0008006" key="6">
    <source>
        <dbReference type="Google" id="ProtNLM"/>
    </source>
</evidence>
<dbReference type="Proteomes" id="UP001140074">
    <property type="component" value="Unassembled WGS sequence"/>
</dbReference>
<name>A0A9W8IDX0_9FUNG</name>
<feature type="region of interest" description="Disordered" evidence="1">
    <location>
        <begin position="1"/>
        <end position="20"/>
    </location>
</feature>
<dbReference type="GO" id="GO:0031267">
    <property type="term" value="F:small GTPase binding"/>
    <property type="evidence" value="ECO:0007669"/>
    <property type="project" value="TreeGrafter"/>
</dbReference>
<dbReference type="Pfam" id="PF02204">
    <property type="entry name" value="VPS9"/>
    <property type="match status" value="1"/>
</dbReference>
<keyword evidence="5" id="KW-1185">Reference proteome</keyword>
<dbReference type="SMART" id="SM00167">
    <property type="entry name" value="VPS9"/>
    <property type="match status" value="1"/>
</dbReference>
<dbReference type="Gene3D" id="1.10.246.120">
    <property type="match status" value="1"/>
</dbReference>
<evidence type="ECO:0000259" key="3">
    <source>
        <dbReference type="PROSITE" id="PS51205"/>
    </source>
</evidence>
<dbReference type="InterPro" id="IPR045046">
    <property type="entry name" value="Vps9-like"/>
</dbReference>
<dbReference type="GO" id="GO:0005085">
    <property type="term" value="F:guanyl-nucleotide exchange factor activity"/>
    <property type="evidence" value="ECO:0007669"/>
    <property type="project" value="InterPro"/>
</dbReference>
<dbReference type="InterPro" id="IPR003123">
    <property type="entry name" value="VPS9"/>
</dbReference>
<dbReference type="PANTHER" id="PTHR23101:SF25">
    <property type="entry name" value="GTPASE-ACTIVATING PROTEIN AND VPS9 DOMAIN-CONTAINING PROTEIN 1"/>
    <property type="match status" value="1"/>
</dbReference>